<dbReference type="InterPro" id="IPR013120">
    <property type="entry name" value="FAR_NAD-bd"/>
</dbReference>
<dbReference type="CDD" id="cd02440">
    <property type="entry name" value="AdoMet_MTases"/>
    <property type="match status" value="1"/>
</dbReference>
<dbReference type="PANTHER" id="PTHR43775:SF20">
    <property type="entry name" value="HYBRID PKS-NRPS SYNTHETASE APDA"/>
    <property type="match status" value="1"/>
</dbReference>
<evidence type="ECO:0000256" key="7">
    <source>
        <dbReference type="ARBA" id="ARBA00029443"/>
    </source>
</evidence>
<dbReference type="InterPro" id="IPR013217">
    <property type="entry name" value="Methyltransf_12"/>
</dbReference>
<dbReference type="InterPro" id="IPR006162">
    <property type="entry name" value="Ppantetheine_attach_site"/>
</dbReference>
<protein>
    <submittedName>
        <fullName evidence="13">Lovastatin nonaketide synthase</fullName>
    </submittedName>
</protein>
<feature type="domain" description="Carrier" evidence="10">
    <location>
        <begin position="2401"/>
        <end position="2479"/>
    </location>
</feature>
<dbReference type="InterPro" id="IPR042104">
    <property type="entry name" value="PKS_dehydratase_sf"/>
</dbReference>
<feature type="region of interest" description="Disordered" evidence="9">
    <location>
        <begin position="2489"/>
        <end position="2533"/>
    </location>
</feature>
<dbReference type="Pfam" id="PF00109">
    <property type="entry name" value="ketoacyl-synt"/>
    <property type="match status" value="1"/>
</dbReference>
<evidence type="ECO:0000256" key="4">
    <source>
        <dbReference type="ARBA" id="ARBA00022603"/>
    </source>
</evidence>
<dbReference type="Pfam" id="PF02801">
    <property type="entry name" value="Ketoacyl-synt_C"/>
    <property type="match status" value="1"/>
</dbReference>
<dbReference type="Pfam" id="PF07993">
    <property type="entry name" value="NAD_binding_4"/>
    <property type="match status" value="1"/>
</dbReference>
<keyword evidence="5" id="KW-0808">Transferase</keyword>
<dbReference type="GO" id="GO:0004315">
    <property type="term" value="F:3-oxoacyl-[acyl-carrier-protein] synthase activity"/>
    <property type="evidence" value="ECO:0007669"/>
    <property type="project" value="InterPro"/>
</dbReference>
<dbReference type="Pfam" id="PF16197">
    <property type="entry name" value="KAsynt_C_assoc"/>
    <property type="match status" value="1"/>
</dbReference>
<dbReference type="SUPFAM" id="SSF55048">
    <property type="entry name" value="Probable ACP-binding domain of malonyl-CoA ACP transacylase"/>
    <property type="match status" value="1"/>
</dbReference>
<keyword evidence="2" id="KW-0596">Phosphopantetheine</keyword>
<evidence type="ECO:0000256" key="2">
    <source>
        <dbReference type="ARBA" id="ARBA00022450"/>
    </source>
</evidence>
<dbReference type="InterPro" id="IPR016036">
    <property type="entry name" value="Malonyl_transacylase_ACP-bd"/>
</dbReference>
<dbReference type="Pfam" id="PF21089">
    <property type="entry name" value="PKS_DH_N"/>
    <property type="match status" value="1"/>
</dbReference>
<gene>
    <name evidence="13" type="ORF">GQ26_0022560</name>
</gene>
<dbReference type="InterPro" id="IPR001227">
    <property type="entry name" value="Ac_transferase_dom_sf"/>
</dbReference>
<dbReference type="SUPFAM" id="SSF52151">
    <property type="entry name" value="FabD/lysophospholipase-like"/>
    <property type="match status" value="1"/>
</dbReference>
<dbReference type="Gene3D" id="3.40.366.10">
    <property type="entry name" value="Malonyl-Coenzyme A Acyl Carrier Protein, domain 2"/>
    <property type="match status" value="1"/>
</dbReference>
<dbReference type="InterPro" id="IPR050091">
    <property type="entry name" value="PKS_NRPS_Biosynth_Enz"/>
</dbReference>
<dbReference type="InterPro" id="IPR014030">
    <property type="entry name" value="Ketoacyl_synth_N"/>
</dbReference>
<organism evidence="13">
    <name type="scientific">Talaromyces marneffei PM1</name>
    <dbReference type="NCBI Taxonomy" id="1077442"/>
    <lineage>
        <taxon>Eukaryota</taxon>
        <taxon>Fungi</taxon>
        <taxon>Dikarya</taxon>
        <taxon>Ascomycota</taxon>
        <taxon>Pezizomycotina</taxon>
        <taxon>Eurotiomycetes</taxon>
        <taxon>Eurotiomycetidae</taxon>
        <taxon>Eurotiales</taxon>
        <taxon>Trichocomaceae</taxon>
        <taxon>Talaromyces</taxon>
        <taxon>Talaromyces sect. Talaromyces</taxon>
    </lineage>
</organism>
<dbReference type="EMBL" id="JPOX01000002">
    <property type="protein sequence ID" value="KFX52865.1"/>
    <property type="molecule type" value="Genomic_DNA"/>
</dbReference>
<dbReference type="GO" id="GO:0032259">
    <property type="term" value="P:methylation"/>
    <property type="evidence" value="ECO:0007669"/>
    <property type="project" value="UniProtKB-KW"/>
</dbReference>
<dbReference type="Pfam" id="PF08242">
    <property type="entry name" value="Methyltransf_12"/>
    <property type="match status" value="1"/>
</dbReference>
<feature type="domain" description="Ketosynthase family 3 (KS3)" evidence="11">
    <location>
        <begin position="6"/>
        <end position="443"/>
    </location>
</feature>
<evidence type="ECO:0000313" key="13">
    <source>
        <dbReference type="EMBL" id="KFX52865.1"/>
    </source>
</evidence>
<dbReference type="InterPro" id="IPR014031">
    <property type="entry name" value="Ketoacyl_synth_C"/>
</dbReference>
<dbReference type="SMART" id="SM00822">
    <property type="entry name" value="PKS_KR"/>
    <property type="match status" value="1"/>
</dbReference>
<comment type="caution">
    <text evidence="13">The sequence shown here is derived from an EMBL/GenBank/DDBJ whole genome shotgun (WGS) entry which is preliminary data.</text>
</comment>
<keyword evidence="3" id="KW-0597">Phosphoprotein</keyword>
<evidence type="ECO:0000259" key="12">
    <source>
        <dbReference type="PROSITE" id="PS52019"/>
    </source>
</evidence>
<name>A0A093VL05_TALMA</name>
<dbReference type="Pfam" id="PF08659">
    <property type="entry name" value="KR"/>
    <property type="match status" value="1"/>
</dbReference>
<dbReference type="Pfam" id="PF00698">
    <property type="entry name" value="Acyl_transf_1"/>
    <property type="match status" value="1"/>
</dbReference>
<dbReference type="GO" id="GO:0006633">
    <property type="term" value="P:fatty acid biosynthetic process"/>
    <property type="evidence" value="ECO:0007669"/>
    <property type="project" value="InterPro"/>
</dbReference>
<dbReference type="SMART" id="SM00827">
    <property type="entry name" value="PKS_AT"/>
    <property type="match status" value="1"/>
</dbReference>
<feature type="domain" description="PKS/mFAS DH" evidence="12">
    <location>
        <begin position="940"/>
        <end position="1248"/>
    </location>
</feature>
<feature type="compositionally biased region" description="Basic and acidic residues" evidence="9">
    <location>
        <begin position="2523"/>
        <end position="2533"/>
    </location>
</feature>
<keyword evidence="4" id="KW-0489">Methyltransferase</keyword>
<evidence type="ECO:0000256" key="3">
    <source>
        <dbReference type="ARBA" id="ARBA00022553"/>
    </source>
</evidence>
<dbReference type="InterPro" id="IPR016039">
    <property type="entry name" value="Thiolase-like"/>
</dbReference>
<dbReference type="PROSITE" id="PS52019">
    <property type="entry name" value="PKS_MFAS_DH"/>
    <property type="match status" value="1"/>
</dbReference>
<dbReference type="PROSITE" id="PS50075">
    <property type="entry name" value="CARRIER"/>
    <property type="match status" value="1"/>
</dbReference>
<dbReference type="HOGENOM" id="CLU_000022_31_0_1"/>
<feature type="active site" description="Proton donor; for dehydratase activity" evidence="8">
    <location>
        <position position="1152"/>
    </location>
</feature>
<dbReference type="Gene3D" id="3.40.47.10">
    <property type="match status" value="1"/>
</dbReference>
<reference evidence="13" key="1">
    <citation type="journal article" date="2014" name="PLoS Genet.">
        <title>Signature Gene Expression Reveals Novel Clues to the Molecular Mechanisms of Dimorphic Transition in Penicillium marneffei.</title>
        <authorList>
            <person name="Yang E."/>
            <person name="Wang G."/>
            <person name="Cai J."/>
            <person name="Woo P.C."/>
            <person name="Lau S.K."/>
            <person name="Yuen K.-Y."/>
            <person name="Chow W.-N."/>
            <person name="Lin X."/>
        </authorList>
    </citation>
    <scope>NUCLEOTIDE SEQUENCE [LARGE SCALE GENOMIC DNA]</scope>
    <source>
        <strain evidence="13">PM1</strain>
    </source>
</reference>
<dbReference type="Gene3D" id="3.40.50.150">
    <property type="entry name" value="Vaccinia Virus protein VP39"/>
    <property type="match status" value="1"/>
</dbReference>
<dbReference type="Gene3D" id="3.40.50.720">
    <property type="entry name" value="NAD(P)-binding Rossmann-like Domain"/>
    <property type="match status" value="3"/>
</dbReference>
<dbReference type="eggNOG" id="KOG1202">
    <property type="taxonomic scope" value="Eukaryota"/>
</dbReference>
<dbReference type="GO" id="GO:0044550">
    <property type="term" value="P:secondary metabolite biosynthetic process"/>
    <property type="evidence" value="ECO:0007669"/>
    <property type="project" value="TreeGrafter"/>
</dbReference>
<dbReference type="PROSITE" id="PS00012">
    <property type="entry name" value="PHOSPHOPANTETHEINE"/>
    <property type="match status" value="1"/>
</dbReference>
<feature type="region of interest" description="N-terminal hotdog fold" evidence="8">
    <location>
        <begin position="940"/>
        <end position="1077"/>
    </location>
</feature>
<evidence type="ECO:0000259" key="10">
    <source>
        <dbReference type="PROSITE" id="PS50075"/>
    </source>
</evidence>
<sequence>MTLRQSEPIAIVGSACRFAGEASSPSKLWDILKEPRDLRREVTDRFKIKSFYHPDSSHHGHSNVTHAYLLDEDLGGFDAEFFGVKPVEAKAIDPQQRLLMEVVYEGLESAGMDMNGLRGSDTGVYVGVMVGDYGTMTLRDMDQSPTYYATGTGRSILSNRVSYFFDWHGPSISIDTACSSSLIAVHMAVQSLRSGESRMAVACGSNLILGPENFIIESKLKMLSPDGRSRMWDEGANGYARGEGVASIVLKTLSAALADGDHIECIIRETATNQDGATDGITMPSAAAQESLIRSIYTRAGLDLQSPIDRPHYFEAHGTGTPAGDPIEAQAIHNAFYGSSKGNLQLNSDCQPLYVGSIKTVLGHTEGTAGIAAVLKASEAIRRGTIPPNMLFNSLSDRVKPFYKGLEIPVAAKPWPQLAIGPRRASVNSFGFGGSNAHAILESYDNTASSSSKTVFGPLVFSALSEKSLRCSLSAYAEYLTNEGDSLNIADLAFTLRQRRTAFPYRASIAASSIGDLKAKLIAKLKDEDTPVGIKALPKSKHGVAKVLGIFTGQGAQYARMGAELIENNEVAREIIREMENHLAALPSKDRPTWSLEREILAAPETSRVSEAVLSQPLCTAIQVLLVDILRMAGIEFDAVVGHSSGEIAAAYAAGFLTARDAIYIAYYRGLHVQFAASPTGRSVKGAMVAVGSSKEDMDELCADEMFQGRISIAANNSTSSVTVSGDQDAIAELQDILDDEKKFNRKLRVDTAYHSNHMLACVKPYIESLRRCGISPQKPNTKCVWYSSVYNKLVDHDMALGDVYWADNMAKPVLFYDALVTALASNSYDLAMEVGAHPALKGPGTQTIQEVQGKDIPYISLLTRGTSSLEASAAGLGYLWSHLDKSLVDLNDYEVAMLGGKKCFQVLKGLPSYQWNHERSYWHETRMSRKIYQTQEPFHPMLGHLTPDSAPHQMIWKNLLRENEMYWLAGHKVQSQTVFPAAGYLSSAMEASSHLAESVNEAIRLIEIKNFVIHQAIAFDQDHPDIEVLIQMANVKHERKSNRILATFTYSAVLSAVAEDFTLAASGDVEILLGEPSASLLPTRPPPLSHVIDVETDNFYNALADLGYNFSGRFRSLSSLHRKHYRATCLVKMQPLSEGEFPLLIHPTELDAVLQSIILAYSYPYDEQLRTIHLPTSIQRIRINPALCNATAWQQGEFAPVDSAIVPRKPDERGITGHVQLYSYADQHAAIQVQGASFMPFGGSTAEADRKVFSRVDWISDRLDGETAALDIPLGGSHRNMVIMLERIATFYLRKFHKEVPPDHPIRSEFTTKWYLNYARYITDMVESGKHKWAKKEWLNDTLEDVKNCSKDFAHIPDVQIMHLVGEQMPHVFAGKTTILEHFRANDILDRYYATGFGLRESGQWVSRTVKQLVERFPHMNILEVGAGTGGATKAIFREIGSSFKSYTYTDISAGFFGNAAGIFSQHRDRMIFKTFNAENDPLDQGFVEGSYDLIVAFFVIHATSDLEKSLRHIRRLLKPGGFLVVGEGQEGMNGVASSGFIFGTLPGWWLGTDTGRELSPHVSPQGWVELLHKTGFGGVESHSPDSFEDVLNVFHFSAQAVDDEVSFLRNPLSTSSWKPTPIEKLVIVGGKTQRSARLVEPLKSLLRPYADQMFSYSSLLDVDFDVVDADSTVLSLTELDHPVFKDISAETFMGLKQMFESGKTLLWVTSGRRGDEPYCNMTVGFGRTAQHETPDLNLQQLDLEDPENASAEAVAEILLRFHVTKNKKEEHLWNPEPELIIAKDDSRLVTRLKPISELNDRYNSARRLITREQPITGQSLTLTFSDSGCSIKNQSKYEVELLEHNNPDGLIHFQTSHAVLSALKTPAGFKYLVSGSQEGSDTSYLTLVSSLSSTTRAQLGSALTYNNATIASVELLTKVAAHLIAQNIVGPLYNGQTLLIHNAAVGVAEAIENLACEKGVHVVYTYDFSAEEVPNNWIKLHDYLSTPDVQEILLAEPASFVSFTEIDITENENTLISTLSKDCLIMTAKMLYSLSASPSHIAVPPALKENLSKALQYAQSGSGSATLGESVNLEILARERRPSQPLTIIEWKADSPLPVQQTRLDSTTMFKGSDSTYWIVGMSGALGLSLADWMISKGARNVVLTSRNPDVAPEWLAAHKRRGATVAVFACNVTNEKGMHDVHRQIKETLPPIVGVMNGAMVLRDVSIRNMSYQELTDVLNPKVIGSIILDKMFYTTDLDFFVFVSSINCVIGNLGQANYAAANTFMCALAAQRRKRGLRAATVNGGAIIGAGYMERESRKALDMIVQKLQMMRLSEEDWNQTICEAIDASRLESPYGPEITAGLSDVPFDIPNAPYWFLNPKFSSFIIQSQKAVLVDDKEKSTLSVKEQVQQCQTMDQVRKIIEHAFASQLRKVLQVTTSDEEIMEAEGAEIGLDSLVSVDIRSWFLNTLQVSIPVLKIMGNEPMSSLVSYALTALPAEFVPGLSGCQEDGTADSTSESSPDIGADSKMESHPTTVVTTPDRKASPDGYKPDFRTMDIDWQAEARPPVAELDKLAAVTGLNPANPPNVIVLTGAAGLLGHHLLNYFLENTPARKIHCLAVRKLSTRLANNELPVNPRVIYHEGDLTLPLLGLSEKEAAEIFSEADVVIHNGSDTSHLKFFPDMRTANCGSTRDLTRLCLPRRIPFHYVSSVGVCVLYSQPAFPPVPVTGPDSMLPAPDGTFGYMCSKWVNERFLEQVHDIYGLPVYIHRPSTIIREGDDATNARAELDWVNALLHYAKKIKAVPHVKHNRGALDLVSIKTACSDILNAVLDISNPVDVVYTHEVGDIVLPLNDLKRIAPENEKPFDVLPLEDWIQKAVSAGLHPAIATLIEIMDTPGAQDYPRLLKTVPSA</sequence>
<comment type="pathway">
    <text evidence="1">Secondary metabolite biosynthesis.</text>
</comment>
<dbReference type="InterPro" id="IPR049900">
    <property type="entry name" value="PKS_mFAS_DH"/>
</dbReference>
<dbReference type="InterPro" id="IPR029063">
    <property type="entry name" value="SAM-dependent_MTases_sf"/>
</dbReference>
<feature type="active site" description="Proton acceptor; for dehydratase activity" evidence="8">
    <location>
        <position position="972"/>
    </location>
</feature>
<dbReference type="SUPFAM" id="SSF53901">
    <property type="entry name" value="Thiolase-like"/>
    <property type="match status" value="1"/>
</dbReference>
<evidence type="ECO:0000256" key="6">
    <source>
        <dbReference type="ARBA" id="ARBA00023268"/>
    </source>
</evidence>
<keyword evidence="6" id="KW-0511">Multifunctional enzyme</keyword>
<evidence type="ECO:0000256" key="1">
    <source>
        <dbReference type="ARBA" id="ARBA00005179"/>
    </source>
</evidence>
<evidence type="ECO:0000256" key="8">
    <source>
        <dbReference type="PROSITE-ProRule" id="PRU01363"/>
    </source>
</evidence>
<proteinExistence type="inferred from homology"/>
<evidence type="ECO:0000256" key="9">
    <source>
        <dbReference type="SAM" id="MobiDB-lite"/>
    </source>
</evidence>
<dbReference type="SMART" id="SM00826">
    <property type="entry name" value="PKS_DH"/>
    <property type="match status" value="1"/>
</dbReference>
<dbReference type="InterPro" id="IPR032821">
    <property type="entry name" value="PKS_assoc"/>
</dbReference>
<comment type="similarity">
    <text evidence="7">In the C-terminal section; belongs to the NRP synthetase family.</text>
</comment>
<dbReference type="Pfam" id="PF14765">
    <property type="entry name" value="PS-DH"/>
    <property type="match status" value="1"/>
</dbReference>
<dbReference type="SMART" id="SM00825">
    <property type="entry name" value="PKS_KS"/>
    <property type="match status" value="1"/>
</dbReference>
<accession>A0A093VL05</accession>
<dbReference type="PROSITE" id="PS00606">
    <property type="entry name" value="KS3_1"/>
    <property type="match status" value="1"/>
</dbReference>
<dbReference type="InterPro" id="IPR018201">
    <property type="entry name" value="Ketoacyl_synth_AS"/>
</dbReference>
<dbReference type="InterPro" id="IPR014043">
    <property type="entry name" value="Acyl_transferase_dom"/>
</dbReference>
<dbReference type="InterPro" id="IPR009081">
    <property type="entry name" value="PP-bd_ACP"/>
</dbReference>
<dbReference type="InterPro" id="IPR049551">
    <property type="entry name" value="PKS_DH_C"/>
</dbReference>
<dbReference type="SUPFAM" id="SSF51735">
    <property type="entry name" value="NAD(P)-binding Rossmann-fold domains"/>
    <property type="match status" value="2"/>
</dbReference>
<dbReference type="SUPFAM" id="SSF53335">
    <property type="entry name" value="S-adenosyl-L-methionine-dependent methyltransferases"/>
    <property type="match status" value="1"/>
</dbReference>
<dbReference type="InterPro" id="IPR013968">
    <property type="entry name" value="PKS_KR"/>
</dbReference>
<dbReference type="PANTHER" id="PTHR43775">
    <property type="entry name" value="FATTY ACID SYNTHASE"/>
    <property type="match status" value="1"/>
</dbReference>
<dbReference type="InterPro" id="IPR036291">
    <property type="entry name" value="NAD(P)-bd_dom_sf"/>
</dbReference>
<dbReference type="InterPro" id="IPR020807">
    <property type="entry name" value="PKS_DH"/>
</dbReference>
<feature type="region of interest" description="C-terminal hotdog fold" evidence="8">
    <location>
        <begin position="1092"/>
        <end position="1248"/>
    </location>
</feature>
<evidence type="ECO:0000256" key="5">
    <source>
        <dbReference type="ARBA" id="ARBA00022679"/>
    </source>
</evidence>
<dbReference type="GO" id="GO:0004312">
    <property type="term" value="F:fatty acid synthase activity"/>
    <property type="evidence" value="ECO:0007669"/>
    <property type="project" value="TreeGrafter"/>
</dbReference>
<dbReference type="InterPro" id="IPR057326">
    <property type="entry name" value="KR_dom"/>
</dbReference>
<dbReference type="FunFam" id="3.40.47.10:FF:000019">
    <property type="entry name" value="Polyketide synthase type I"/>
    <property type="match status" value="1"/>
</dbReference>
<dbReference type="InterPro" id="IPR016035">
    <property type="entry name" value="Acyl_Trfase/lysoPLipase"/>
</dbReference>
<dbReference type="InterPro" id="IPR020841">
    <property type="entry name" value="PKS_Beta-ketoAc_synthase_dom"/>
</dbReference>
<dbReference type="GO" id="GO:0008168">
    <property type="term" value="F:methyltransferase activity"/>
    <property type="evidence" value="ECO:0007669"/>
    <property type="project" value="UniProtKB-KW"/>
</dbReference>
<evidence type="ECO:0000259" key="11">
    <source>
        <dbReference type="PROSITE" id="PS52004"/>
    </source>
</evidence>
<dbReference type="Gene3D" id="3.10.129.110">
    <property type="entry name" value="Polyketide synthase dehydratase"/>
    <property type="match status" value="1"/>
</dbReference>
<dbReference type="CDD" id="cd00833">
    <property type="entry name" value="PKS"/>
    <property type="match status" value="1"/>
</dbReference>
<dbReference type="PROSITE" id="PS52004">
    <property type="entry name" value="KS3_2"/>
    <property type="match status" value="1"/>
</dbReference>
<dbReference type="InterPro" id="IPR049552">
    <property type="entry name" value="PKS_DH_N"/>
</dbReference>